<gene>
    <name evidence="2" type="ORF">AWH56_008460</name>
    <name evidence="1" type="ORF">AWH56_13000</name>
</gene>
<dbReference type="OrthoDB" id="2665971at2"/>
<reference evidence="1 3" key="1">
    <citation type="submission" date="2016-10" db="EMBL/GenBank/DDBJ databases">
        <title>Draft genome sequences of four alkaliphilic bacteria belonging to the Anaerobacillus genus.</title>
        <authorList>
            <person name="Bassil N.M."/>
            <person name="Lloyd J.R."/>
        </authorList>
    </citation>
    <scope>NUCLEOTIDE SEQUENCE [LARGE SCALE GENOMIC DNA]</scope>
    <source>
        <strain evidence="1 3">NB2006</strain>
    </source>
</reference>
<dbReference type="RefSeq" id="WP_071317517.1">
    <property type="nucleotide sequence ID" value="NZ_CP063356.2"/>
</dbReference>
<dbReference type="EMBL" id="LQXD01000115">
    <property type="protein sequence ID" value="OIJ14313.1"/>
    <property type="molecule type" value="Genomic_DNA"/>
</dbReference>
<reference evidence="2 3" key="2">
    <citation type="journal article" date="2017" name="Genome Announc.">
        <title>Draft Genome Sequences of Four Alkaliphilic Bacteria Belonging to the Anaerobacillus Genus.</title>
        <authorList>
            <person name="Bassil N.M."/>
            <person name="Lloyd J.R."/>
        </authorList>
    </citation>
    <scope>NUCLEOTIDE SEQUENCE [LARGE SCALE GENOMIC DNA]</scope>
    <source>
        <strain evidence="2 3">NB2006</strain>
    </source>
</reference>
<proteinExistence type="predicted"/>
<evidence type="ECO:0000313" key="3">
    <source>
        <dbReference type="Proteomes" id="UP000180175"/>
    </source>
</evidence>
<protein>
    <submittedName>
        <fullName evidence="1">Uncharacterized protein</fullName>
    </submittedName>
</protein>
<accession>A0A1S2LQA8</accession>
<organism evidence="1 3">
    <name type="scientific">Anaerobacillus isosaccharinicus</name>
    <dbReference type="NCBI Taxonomy" id="1532552"/>
    <lineage>
        <taxon>Bacteria</taxon>
        <taxon>Bacillati</taxon>
        <taxon>Bacillota</taxon>
        <taxon>Bacilli</taxon>
        <taxon>Bacillales</taxon>
        <taxon>Bacillaceae</taxon>
        <taxon>Anaerobacillus</taxon>
    </lineage>
</organism>
<dbReference type="Proteomes" id="UP000180175">
    <property type="component" value="Chromosome"/>
</dbReference>
<reference evidence="2" key="4">
    <citation type="submission" date="2020-10" db="EMBL/GenBank/DDBJ databases">
        <authorList>
            <person name="Bassil N.M."/>
            <person name="Lloyd J.R."/>
        </authorList>
    </citation>
    <scope>NUCLEOTIDE SEQUENCE</scope>
    <source>
        <strain evidence="2">NB2006</strain>
    </source>
</reference>
<dbReference type="EMBL" id="CP063356">
    <property type="protein sequence ID" value="QOY37598.1"/>
    <property type="molecule type" value="Genomic_DNA"/>
</dbReference>
<evidence type="ECO:0000313" key="2">
    <source>
        <dbReference type="EMBL" id="QOY37598.1"/>
    </source>
</evidence>
<dbReference type="AlphaFoldDB" id="A0A1S2LQA8"/>
<dbReference type="KEGG" id="aia:AWH56_008460"/>
<keyword evidence="3" id="KW-1185">Reference proteome</keyword>
<name>A0A1S2LQA8_9BACI</name>
<reference evidence="2 3" key="3">
    <citation type="journal article" date="2019" name="Int. J. Syst. Evol. Microbiol.">
        <title>Anaerobacillus isosaccharinicus sp. nov., an alkaliphilic bacterium which degrades isosaccharinic acid.</title>
        <authorList>
            <person name="Bassil N.M."/>
            <person name="Lloyd J.R."/>
        </authorList>
    </citation>
    <scope>NUCLEOTIDE SEQUENCE [LARGE SCALE GENOMIC DNA]</scope>
    <source>
        <strain evidence="2 3">NB2006</strain>
    </source>
</reference>
<sequence>MNSVNSFDTKDIQKLVELWKGNVKFSRKENKIVQVELSKRYKMNVGDKESSFILEKVITGYNFLKVEGSKERLCVTATVKPVSMNDFENYCLKLQEIDSYVESENNNE</sequence>
<evidence type="ECO:0000313" key="1">
    <source>
        <dbReference type="EMBL" id="OIJ14313.1"/>
    </source>
</evidence>